<comment type="similarity">
    <text evidence="1 4">Belongs to the universal ribosomal protein uL13 family.</text>
</comment>
<dbReference type="PANTHER" id="PTHR11545:SF2">
    <property type="entry name" value="LARGE RIBOSOMAL SUBUNIT PROTEIN UL13M"/>
    <property type="match status" value="1"/>
</dbReference>
<dbReference type="GO" id="GO:0003735">
    <property type="term" value="F:structural constituent of ribosome"/>
    <property type="evidence" value="ECO:0007669"/>
    <property type="project" value="InterPro"/>
</dbReference>
<dbReference type="GO" id="GO:0003729">
    <property type="term" value="F:mRNA binding"/>
    <property type="evidence" value="ECO:0007669"/>
    <property type="project" value="TreeGrafter"/>
</dbReference>
<dbReference type="GO" id="GO:1990904">
    <property type="term" value="C:ribonucleoprotein complex"/>
    <property type="evidence" value="ECO:0007669"/>
    <property type="project" value="UniProtKB-KW"/>
</dbReference>
<dbReference type="NCBIfam" id="TIGR01066">
    <property type="entry name" value="rplM_bact"/>
    <property type="match status" value="1"/>
</dbReference>
<sequence>MNYEIDAKNKSLGRLAGEIAVILQGKKNPKYNPRLEGEDSVIVKNIARVAINSKKAKQKVYYHHNTQLGHLKERTMEMILDKFGPAEVLRRSVMGMLPKNRLRVKRMKKLVIE</sequence>
<keyword evidence="2 4" id="KW-0689">Ribosomal protein</keyword>
<name>A0A1F8DLA7_9BACT</name>
<evidence type="ECO:0000256" key="4">
    <source>
        <dbReference type="HAMAP-Rule" id="MF_01366"/>
    </source>
</evidence>
<evidence type="ECO:0000256" key="1">
    <source>
        <dbReference type="ARBA" id="ARBA00006227"/>
    </source>
</evidence>
<keyword evidence="3 4" id="KW-0687">Ribonucleoprotein</keyword>
<comment type="function">
    <text evidence="4">This protein is one of the early assembly proteins of the 50S ribosomal subunit, although it is not seen to bind rRNA by itself. It is important during the early stages of 50S assembly.</text>
</comment>
<dbReference type="Gene3D" id="3.90.1180.10">
    <property type="entry name" value="Ribosomal protein L13"/>
    <property type="match status" value="1"/>
</dbReference>
<evidence type="ECO:0000313" key="5">
    <source>
        <dbReference type="EMBL" id="OGM89384.1"/>
    </source>
</evidence>
<evidence type="ECO:0000256" key="3">
    <source>
        <dbReference type="ARBA" id="ARBA00023274"/>
    </source>
</evidence>
<dbReference type="GO" id="GO:0017148">
    <property type="term" value="P:negative regulation of translation"/>
    <property type="evidence" value="ECO:0007669"/>
    <property type="project" value="TreeGrafter"/>
</dbReference>
<evidence type="ECO:0000256" key="2">
    <source>
        <dbReference type="ARBA" id="ARBA00022980"/>
    </source>
</evidence>
<evidence type="ECO:0000313" key="6">
    <source>
        <dbReference type="Proteomes" id="UP000182002"/>
    </source>
</evidence>
<dbReference type="Pfam" id="PF00572">
    <property type="entry name" value="Ribosomal_L13"/>
    <property type="match status" value="1"/>
</dbReference>
<gene>
    <name evidence="4" type="primary">rplM</name>
    <name evidence="5" type="ORF">A3J77_01180</name>
</gene>
<protein>
    <recommendedName>
        <fullName evidence="4">Large ribosomal subunit protein uL13</fullName>
    </recommendedName>
</protein>
<comment type="caution">
    <text evidence="5">The sequence shown here is derived from an EMBL/GenBank/DDBJ whole genome shotgun (WGS) entry which is preliminary data.</text>
</comment>
<dbReference type="InterPro" id="IPR005823">
    <property type="entry name" value="Ribosomal_uL13_bac-type"/>
</dbReference>
<reference evidence="5 6" key="1">
    <citation type="journal article" date="2016" name="Nat. Commun.">
        <title>Thousands of microbial genomes shed light on interconnected biogeochemical processes in an aquifer system.</title>
        <authorList>
            <person name="Anantharaman K."/>
            <person name="Brown C.T."/>
            <person name="Hug L.A."/>
            <person name="Sharon I."/>
            <person name="Castelle C.J."/>
            <person name="Probst A.J."/>
            <person name="Thomas B.C."/>
            <person name="Singh A."/>
            <person name="Wilkins M.J."/>
            <person name="Karaoz U."/>
            <person name="Brodie E.L."/>
            <person name="Williams K.H."/>
            <person name="Hubbard S.S."/>
            <person name="Banfield J.F."/>
        </authorList>
    </citation>
    <scope>NUCLEOTIDE SEQUENCE [LARGE SCALE GENOMIC DNA]</scope>
</reference>
<dbReference type="CDD" id="cd00392">
    <property type="entry name" value="Ribosomal_L13"/>
    <property type="match status" value="1"/>
</dbReference>
<dbReference type="EMBL" id="MGIO01000028">
    <property type="protein sequence ID" value="OGM89384.1"/>
    <property type="molecule type" value="Genomic_DNA"/>
</dbReference>
<dbReference type="GO" id="GO:0006412">
    <property type="term" value="P:translation"/>
    <property type="evidence" value="ECO:0007669"/>
    <property type="project" value="UniProtKB-UniRule"/>
</dbReference>
<dbReference type="Proteomes" id="UP000182002">
    <property type="component" value="Unassembled WGS sequence"/>
</dbReference>
<dbReference type="InterPro" id="IPR005822">
    <property type="entry name" value="Ribosomal_uL13"/>
</dbReference>
<dbReference type="GO" id="GO:0005840">
    <property type="term" value="C:ribosome"/>
    <property type="evidence" value="ECO:0007669"/>
    <property type="project" value="UniProtKB-KW"/>
</dbReference>
<dbReference type="AlphaFoldDB" id="A0A1F8DLA7"/>
<comment type="subunit">
    <text evidence="4">Part of the 50S ribosomal subunit.</text>
</comment>
<dbReference type="InterPro" id="IPR036899">
    <property type="entry name" value="Ribosomal_uL13_sf"/>
</dbReference>
<dbReference type="PANTHER" id="PTHR11545">
    <property type="entry name" value="RIBOSOMAL PROTEIN L13"/>
    <property type="match status" value="1"/>
</dbReference>
<organism evidence="5 6">
    <name type="scientific">Candidatus Wolfebacteria bacterium RBG_13_41_7</name>
    <dbReference type="NCBI Taxonomy" id="1802554"/>
    <lineage>
        <taxon>Bacteria</taxon>
        <taxon>Candidatus Wolfeibacteriota</taxon>
    </lineage>
</organism>
<accession>A0A1F8DLA7</accession>
<proteinExistence type="inferred from homology"/>
<dbReference type="PIRSF" id="PIRSF002181">
    <property type="entry name" value="Ribosomal_L13"/>
    <property type="match status" value="1"/>
</dbReference>
<dbReference type="HAMAP" id="MF_01366">
    <property type="entry name" value="Ribosomal_uL13"/>
    <property type="match status" value="1"/>
</dbReference>
<dbReference type="SUPFAM" id="SSF52161">
    <property type="entry name" value="Ribosomal protein L13"/>
    <property type="match status" value="1"/>
</dbReference>